<evidence type="ECO:0000313" key="1">
    <source>
        <dbReference type="EMBL" id="SVA72899.1"/>
    </source>
</evidence>
<name>A0A381Y743_9ZZZZ</name>
<dbReference type="EMBL" id="UINC01017551">
    <property type="protein sequence ID" value="SVA72899.1"/>
    <property type="molecule type" value="Genomic_DNA"/>
</dbReference>
<gene>
    <name evidence="1" type="ORF">METZ01_LOCUS125753</name>
</gene>
<evidence type="ECO:0008006" key="2">
    <source>
        <dbReference type="Google" id="ProtNLM"/>
    </source>
</evidence>
<organism evidence="1">
    <name type="scientific">marine metagenome</name>
    <dbReference type="NCBI Taxonomy" id="408172"/>
    <lineage>
        <taxon>unclassified sequences</taxon>
        <taxon>metagenomes</taxon>
        <taxon>ecological metagenomes</taxon>
    </lineage>
</organism>
<proteinExistence type="predicted"/>
<dbReference type="InterPro" id="IPR008792">
    <property type="entry name" value="PQQD"/>
</dbReference>
<accession>A0A381Y743</accession>
<sequence length="88" mass="10016">MAVITHAKQFSRLEGWVRDRIGGPGELRRPLDRFTTFLWLKCDGTHTVAELVAALATKFGETAAPAPERVQKWLQRMLELGLLRLERS</sequence>
<reference evidence="1" key="1">
    <citation type="submission" date="2018-05" db="EMBL/GenBank/DDBJ databases">
        <authorList>
            <person name="Lanie J.A."/>
            <person name="Ng W.-L."/>
            <person name="Kazmierczak K.M."/>
            <person name="Andrzejewski T.M."/>
            <person name="Davidsen T.M."/>
            <person name="Wayne K.J."/>
            <person name="Tettelin H."/>
            <person name="Glass J.I."/>
            <person name="Rusch D."/>
            <person name="Podicherti R."/>
            <person name="Tsui H.-C.T."/>
            <person name="Winkler M.E."/>
        </authorList>
    </citation>
    <scope>NUCLEOTIDE SEQUENCE</scope>
</reference>
<dbReference type="AlphaFoldDB" id="A0A381Y743"/>
<dbReference type="InterPro" id="IPR041881">
    <property type="entry name" value="PqqD_sf"/>
</dbReference>
<dbReference type="Pfam" id="PF05402">
    <property type="entry name" value="PqqD"/>
    <property type="match status" value="1"/>
</dbReference>
<protein>
    <recommendedName>
        <fullName evidence="2">PqqD family protein</fullName>
    </recommendedName>
</protein>
<dbReference type="Gene3D" id="1.10.10.1150">
    <property type="entry name" value="Coenzyme PQQ synthesis protein D (PqqD)"/>
    <property type="match status" value="1"/>
</dbReference>